<dbReference type="PANTHER" id="PTHR34057">
    <property type="entry name" value="ELONGATION FACTOR"/>
    <property type="match status" value="1"/>
</dbReference>
<organism evidence="1 2">
    <name type="scientific">Trifolium medium</name>
    <dbReference type="NCBI Taxonomy" id="97028"/>
    <lineage>
        <taxon>Eukaryota</taxon>
        <taxon>Viridiplantae</taxon>
        <taxon>Streptophyta</taxon>
        <taxon>Embryophyta</taxon>
        <taxon>Tracheophyta</taxon>
        <taxon>Spermatophyta</taxon>
        <taxon>Magnoliopsida</taxon>
        <taxon>eudicotyledons</taxon>
        <taxon>Gunneridae</taxon>
        <taxon>Pentapetalae</taxon>
        <taxon>rosids</taxon>
        <taxon>fabids</taxon>
        <taxon>Fabales</taxon>
        <taxon>Fabaceae</taxon>
        <taxon>Papilionoideae</taxon>
        <taxon>50 kb inversion clade</taxon>
        <taxon>NPAAA clade</taxon>
        <taxon>Hologalegina</taxon>
        <taxon>IRL clade</taxon>
        <taxon>Trifolieae</taxon>
        <taxon>Trifolium</taxon>
    </lineage>
</organism>
<comment type="caution">
    <text evidence="1">The sequence shown here is derived from an EMBL/GenBank/DDBJ whole genome shotgun (WGS) entry which is preliminary data.</text>
</comment>
<dbReference type="EMBL" id="LXQA010114207">
    <property type="protein sequence ID" value="MCI19308.1"/>
    <property type="molecule type" value="Genomic_DNA"/>
</dbReference>
<evidence type="ECO:0000313" key="2">
    <source>
        <dbReference type="Proteomes" id="UP000265520"/>
    </source>
</evidence>
<reference evidence="1 2" key="1">
    <citation type="journal article" date="2018" name="Front. Plant Sci.">
        <title>Red Clover (Trifolium pratense) and Zigzag Clover (T. medium) - A Picture of Genomic Similarities and Differences.</title>
        <authorList>
            <person name="Dluhosova J."/>
            <person name="Istvanek J."/>
            <person name="Nedelnik J."/>
            <person name="Repkova J."/>
        </authorList>
    </citation>
    <scope>NUCLEOTIDE SEQUENCE [LARGE SCALE GENOMIC DNA]</scope>
    <source>
        <strain evidence="2">cv. 10/8</strain>
        <tissue evidence="1">Leaf</tissue>
    </source>
</reference>
<dbReference type="PANTHER" id="PTHR34057:SF10">
    <property type="entry name" value="TRANSPOSASE, PTTA_EN_SPM, PLANT"/>
    <property type="match status" value="1"/>
</dbReference>
<protein>
    <submittedName>
        <fullName evidence="1">Uncharacterized protein</fullName>
    </submittedName>
</protein>
<dbReference type="AlphaFoldDB" id="A0A392Q5B5"/>
<proteinExistence type="predicted"/>
<sequence length="135" mass="14922">MMFLSLRKQCGGGDCGTEMILIEQAPPRNGNEDVDINITECKNSGKFLTVQDFFADLIESSSSSSFGDIGSGSENAVAASFGDPEVESRMWADSASSSMFDDWHESLRKIKRRTTTDHWRKFTRLCCAVSGLSYN</sequence>
<dbReference type="Proteomes" id="UP000265520">
    <property type="component" value="Unassembled WGS sequence"/>
</dbReference>
<name>A0A392Q5B5_9FABA</name>
<keyword evidence="2" id="KW-1185">Reference proteome</keyword>
<accession>A0A392Q5B5</accession>
<evidence type="ECO:0000313" key="1">
    <source>
        <dbReference type="EMBL" id="MCI19308.1"/>
    </source>
</evidence>